<evidence type="ECO:0008006" key="4">
    <source>
        <dbReference type="Google" id="ProtNLM"/>
    </source>
</evidence>
<name>A0A1I5L2X8_9SPHN</name>
<evidence type="ECO:0000256" key="1">
    <source>
        <dbReference type="SAM" id="SignalP"/>
    </source>
</evidence>
<dbReference type="Proteomes" id="UP000199331">
    <property type="component" value="Unassembled WGS sequence"/>
</dbReference>
<dbReference type="RefSeq" id="WP_245755740.1">
    <property type="nucleotide sequence ID" value="NZ_FOWZ01000001.1"/>
</dbReference>
<evidence type="ECO:0000313" key="2">
    <source>
        <dbReference type="EMBL" id="SFO91512.1"/>
    </source>
</evidence>
<keyword evidence="3" id="KW-1185">Reference proteome</keyword>
<protein>
    <recommendedName>
        <fullName evidence="4">DUF3617 family protein</fullName>
    </recommendedName>
</protein>
<dbReference type="STRING" id="604088.SAMN04488060_0697"/>
<feature type="signal peptide" evidence="1">
    <location>
        <begin position="1"/>
        <end position="28"/>
    </location>
</feature>
<organism evidence="2 3">
    <name type="scientific">Qipengyuania nanhaisediminis</name>
    <dbReference type="NCBI Taxonomy" id="604088"/>
    <lineage>
        <taxon>Bacteria</taxon>
        <taxon>Pseudomonadati</taxon>
        <taxon>Pseudomonadota</taxon>
        <taxon>Alphaproteobacteria</taxon>
        <taxon>Sphingomonadales</taxon>
        <taxon>Erythrobacteraceae</taxon>
        <taxon>Qipengyuania</taxon>
    </lineage>
</organism>
<accession>A0A1I5L2X8</accession>
<dbReference type="EMBL" id="FOWZ01000001">
    <property type="protein sequence ID" value="SFO91512.1"/>
    <property type="molecule type" value="Genomic_DNA"/>
</dbReference>
<gene>
    <name evidence="2" type="ORF">SAMN04488060_0697</name>
</gene>
<sequence length="136" mass="14544">MTGKQKLGVIGGAFALLCAGAVASPTLAQSSLAMLDSLDKGEWQLRFRDGSPARKVCVRSGRELIQLRHSASGCNRFVVEDGRNEVTVQYTCPGDGYGRTNVRKEGPALVQIDSQGIVGGRPFQFSAEARRIGSCQ</sequence>
<evidence type="ECO:0000313" key="3">
    <source>
        <dbReference type="Proteomes" id="UP000199331"/>
    </source>
</evidence>
<feature type="chain" id="PRO_5011476432" description="DUF3617 family protein" evidence="1">
    <location>
        <begin position="29"/>
        <end position="136"/>
    </location>
</feature>
<proteinExistence type="predicted"/>
<keyword evidence="1" id="KW-0732">Signal</keyword>
<dbReference type="AlphaFoldDB" id="A0A1I5L2X8"/>
<reference evidence="3" key="1">
    <citation type="submission" date="2016-10" db="EMBL/GenBank/DDBJ databases">
        <authorList>
            <person name="Varghese N."/>
            <person name="Submissions S."/>
        </authorList>
    </citation>
    <scope>NUCLEOTIDE SEQUENCE [LARGE SCALE GENOMIC DNA]</scope>
    <source>
        <strain evidence="3">CGMCC 1.7715</strain>
    </source>
</reference>